<evidence type="ECO:0000313" key="2">
    <source>
        <dbReference type="Proteomes" id="UP001589783"/>
    </source>
</evidence>
<dbReference type="EMBL" id="JBHLWV010000001">
    <property type="protein sequence ID" value="MFC0313242.1"/>
    <property type="molecule type" value="Genomic_DNA"/>
</dbReference>
<name>A0ABV6H2Z8_9ACTN</name>
<dbReference type="Proteomes" id="UP001589783">
    <property type="component" value="Unassembled WGS sequence"/>
</dbReference>
<evidence type="ECO:0008006" key="3">
    <source>
        <dbReference type="Google" id="ProtNLM"/>
    </source>
</evidence>
<keyword evidence="2" id="KW-1185">Reference proteome</keyword>
<gene>
    <name evidence="1" type="ORF">ACFFJD_00020</name>
</gene>
<comment type="caution">
    <text evidence="1">The sequence shown here is derived from an EMBL/GenBank/DDBJ whole genome shotgun (WGS) entry which is preliminary data.</text>
</comment>
<dbReference type="RefSeq" id="WP_382359019.1">
    <property type="nucleotide sequence ID" value="NZ_JBHLWV010000001.1"/>
</dbReference>
<protein>
    <recommendedName>
        <fullName evidence="3">DUF4240 domain-containing protein</fullName>
    </recommendedName>
</protein>
<proteinExistence type="predicted"/>
<organism evidence="1 2">
    <name type="scientific">Gordonia phosphorivorans</name>
    <dbReference type="NCBI Taxonomy" id="1056982"/>
    <lineage>
        <taxon>Bacteria</taxon>
        <taxon>Bacillati</taxon>
        <taxon>Actinomycetota</taxon>
        <taxon>Actinomycetes</taxon>
        <taxon>Mycobacteriales</taxon>
        <taxon>Gordoniaceae</taxon>
        <taxon>Gordonia</taxon>
    </lineage>
</organism>
<reference evidence="1 2" key="1">
    <citation type="submission" date="2024-09" db="EMBL/GenBank/DDBJ databases">
        <authorList>
            <person name="Sun Q."/>
            <person name="Mori K."/>
        </authorList>
    </citation>
    <scope>NUCLEOTIDE SEQUENCE [LARGE SCALE GENOMIC DNA]</scope>
    <source>
        <strain evidence="1 2">CCM 7957</strain>
    </source>
</reference>
<accession>A0ABV6H2Z8</accession>
<sequence length="273" mass="30636">MMKDEFWNHDDFHEELRGNRAFPIALADVPPEERGAIPEQWITALSLPDDKCGDYLAGVWNELCPQLPRVGRFIRSHLRGVLLATMPRRYHYVRDFISGPPAGDWRKDRWTVLIYVFDGLSERFPYQLWYGKVPHSGDLPAWGDAAAAVLGDLPRLQDGFKELSLTAGILSIEDVHSIADRWIRYTDPDLEQFEVFAGSGDGATIPRSEWPDFDETLVVAEYLSQEACAIDLTKADGSGWGGSFNGLYPVDSVALEVEDMIGRVTGAIEMGKF</sequence>
<evidence type="ECO:0000313" key="1">
    <source>
        <dbReference type="EMBL" id="MFC0313242.1"/>
    </source>
</evidence>